<sequence>MLNTMDAPNLLKIKEISGGMTDFEQEMLQIIKEELPEEIEQYHSNLEAKDFLKTAGDVHKLKHKISILNMKHGYETAVTYENELRAGRPTSAQDFEAVLNKMVVFVNQL</sequence>
<dbReference type="Pfam" id="PF01627">
    <property type="entry name" value="Hpt"/>
    <property type="match status" value="1"/>
</dbReference>
<accession>A3XMZ2</accession>
<dbReference type="Proteomes" id="UP000001601">
    <property type="component" value="Unassembled WGS sequence"/>
</dbReference>
<dbReference type="InterPro" id="IPR008207">
    <property type="entry name" value="Sig_transdc_His_kin_Hpt_dom"/>
</dbReference>
<evidence type="ECO:0000256" key="1">
    <source>
        <dbReference type="PROSITE-ProRule" id="PRU00110"/>
    </source>
</evidence>
<dbReference type="eggNOG" id="COG2198">
    <property type="taxonomic scope" value="Bacteria"/>
</dbReference>
<dbReference type="Gene3D" id="1.20.120.160">
    <property type="entry name" value="HPT domain"/>
    <property type="match status" value="1"/>
</dbReference>
<dbReference type="GO" id="GO:0000160">
    <property type="term" value="P:phosphorelay signal transduction system"/>
    <property type="evidence" value="ECO:0007669"/>
    <property type="project" value="InterPro"/>
</dbReference>
<feature type="domain" description="HPt" evidence="2">
    <location>
        <begin position="20"/>
        <end position="109"/>
    </location>
</feature>
<dbReference type="RefSeq" id="WP_009779735.1">
    <property type="nucleotide sequence ID" value="NZ_CH672395.1"/>
</dbReference>
<comment type="caution">
    <text evidence="3">The sequence shown here is derived from an EMBL/GenBank/DDBJ whole genome shotgun (WGS) entry which is preliminary data.</text>
</comment>
<name>A3XMZ2_LEEBM</name>
<evidence type="ECO:0000313" key="3">
    <source>
        <dbReference type="EMBL" id="EAQ49086.1"/>
    </source>
</evidence>
<organism evidence="3 4">
    <name type="scientific">Leeuwenhoekiella blandensis (strain CECT 7118 / CCUG 51940 / KCTC 22103 / MED217)</name>
    <name type="common">Flavobacterium sp. (strain MED217)</name>
    <dbReference type="NCBI Taxonomy" id="398720"/>
    <lineage>
        <taxon>Bacteria</taxon>
        <taxon>Pseudomonadati</taxon>
        <taxon>Bacteroidota</taxon>
        <taxon>Flavobacteriia</taxon>
        <taxon>Flavobacteriales</taxon>
        <taxon>Flavobacteriaceae</taxon>
        <taxon>Leeuwenhoekiella</taxon>
    </lineage>
</organism>
<dbReference type="GO" id="GO:0004672">
    <property type="term" value="F:protein kinase activity"/>
    <property type="evidence" value="ECO:0007669"/>
    <property type="project" value="UniProtKB-ARBA"/>
</dbReference>
<dbReference type="EMBL" id="AANC01000005">
    <property type="protein sequence ID" value="EAQ49086.1"/>
    <property type="molecule type" value="Genomic_DNA"/>
</dbReference>
<dbReference type="AlphaFoldDB" id="A3XMZ2"/>
<feature type="modified residue" description="Phosphohistidine" evidence="1">
    <location>
        <position position="59"/>
    </location>
</feature>
<dbReference type="PROSITE" id="PS50894">
    <property type="entry name" value="HPT"/>
    <property type="match status" value="1"/>
</dbReference>
<gene>
    <name evidence="3" type="ORF">MED217_06771</name>
</gene>
<evidence type="ECO:0000259" key="2">
    <source>
        <dbReference type="PROSITE" id="PS50894"/>
    </source>
</evidence>
<reference evidence="3 4" key="1">
    <citation type="journal article" date="2007" name="Nature">
        <title>Light stimulates growth of proteorhodopsin-containing marine Flavobacteria.</title>
        <authorList>
            <person name="Gomez-Consarnau L."/>
            <person name="Gonzalez J.M."/>
            <person name="Coll-Llado M."/>
            <person name="Gourdon P."/>
            <person name="Pascher T."/>
            <person name="Neutze R."/>
            <person name="Pedros-Alio C."/>
            <person name="Pinhassi J."/>
        </authorList>
    </citation>
    <scope>NUCLEOTIDE SEQUENCE [LARGE SCALE GENOMIC DNA]</scope>
    <source>
        <strain evidence="3 4">MED217</strain>
    </source>
</reference>
<keyword evidence="1" id="KW-0597">Phosphoprotein</keyword>
<keyword evidence="4" id="KW-1185">Reference proteome</keyword>
<evidence type="ECO:0000313" key="4">
    <source>
        <dbReference type="Proteomes" id="UP000001601"/>
    </source>
</evidence>
<dbReference type="OrthoDB" id="1441381at2"/>
<proteinExistence type="predicted"/>
<dbReference type="HOGENOM" id="CLU_170102_0_0_10"/>
<protein>
    <recommendedName>
        <fullName evidence="2">HPt domain-containing protein</fullName>
    </recommendedName>
</protein>
<dbReference type="InterPro" id="IPR036641">
    <property type="entry name" value="HPT_dom_sf"/>
</dbReference>
<dbReference type="STRING" id="398720.MED217_06771"/>
<dbReference type="SUPFAM" id="SSF47226">
    <property type="entry name" value="Histidine-containing phosphotransfer domain, HPT domain"/>
    <property type="match status" value="1"/>
</dbReference>